<dbReference type="InParanoid" id="K0KWK3"/>
<dbReference type="HOGENOM" id="CLU_2485051_0_0_1"/>
<dbReference type="Proteomes" id="UP000009328">
    <property type="component" value="Unassembled WGS sequence"/>
</dbReference>
<comment type="caution">
    <text evidence="1">The sequence shown here is derived from an EMBL/GenBank/DDBJ whole genome shotgun (WGS) entry which is preliminary data.</text>
</comment>
<proteinExistence type="predicted"/>
<dbReference type="EMBL" id="CAIF01000244">
    <property type="protein sequence ID" value="CCH46387.1"/>
    <property type="molecule type" value="Genomic_DNA"/>
</dbReference>
<evidence type="ECO:0000313" key="2">
    <source>
        <dbReference type="Proteomes" id="UP000009328"/>
    </source>
</evidence>
<gene>
    <name evidence="1" type="ORF">BN7_5980</name>
</gene>
<protein>
    <submittedName>
        <fullName evidence="1">Uncharacterized protein</fullName>
    </submittedName>
</protein>
<keyword evidence="2" id="KW-1185">Reference proteome</keyword>
<accession>K0KWK3</accession>
<dbReference type="AlphaFoldDB" id="K0KWK3"/>
<name>K0KWK3_WICCF</name>
<sequence length="87" mass="9935">MSDNSESSESSDEEDPGYVNVVLSFDQEKYVDPNEVETIIKNYKGTILKRISEADDTPIQYAVRIVFLDLMQMGKEVEHVTAARYIE</sequence>
<reference evidence="1 2" key="1">
    <citation type="journal article" date="2012" name="Eukaryot. Cell">
        <title>Draft genome sequence of Wickerhamomyces ciferrii NRRL Y-1031 F-60-10.</title>
        <authorList>
            <person name="Schneider J."/>
            <person name="Andrea H."/>
            <person name="Blom J."/>
            <person name="Jaenicke S."/>
            <person name="Ruckert C."/>
            <person name="Schorsch C."/>
            <person name="Szczepanowski R."/>
            <person name="Farwick M."/>
            <person name="Goesmann A."/>
            <person name="Puhler A."/>
            <person name="Schaffer S."/>
            <person name="Tauch A."/>
            <person name="Kohler T."/>
            <person name="Brinkrolf K."/>
        </authorList>
    </citation>
    <scope>NUCLEOTIDE SEQUENCE [LARGE SCALE GENOMIC DNA]</scope>
    <source>
        <strain evidence="2">ATCC 14091 / BCRC 22168 / CBS 111 / JCM 3599 / NBRC 0793 / NRRL Y-1031 F-60-10</strain>
    </source>
</reference>
<evidence type="ECO:0000313" key="1">
    <source>
        <dbReference type="EMBL" id="CCH46387.1"/>
    </source>
</evidence>
<organism evidence="1 2">
    <name type="scientific">Wickerhamomyces ciferrii (strain ATCC 14091 / BCRC 22168 / CBS 111 / JCM 3599 / NBRC 0793 / NRRL Y-1031 F-60-10)</name>
    <name type="common">Yeast</name>
    <name type="synonym">Pichia ciferrii</name>
    <dbReference type="NCBI Taxonomy" id="1206466"/>
    <lineage>
        <taxon>Eukaryota</taxon>
        <taxon>Fungi</taxon>
        <taxon>Dikarya</taxon>
        <taxon>Ascomycota</taxon>
        <taxon>Saccharomycotina</taxon>
        <taxon>Saccharomycetes</taxon>
        <taxon>Phaffomycetales</taxon>
        <taxon>Wickerhamomycetaceae</taxon>
        <taxon>Wickerhamomyces</taxon>
    </lineage>
</organism>